<dbReference type="InterPro" id="IPR012878">
    <property type="entry name" value="Beta-AFase-like_GH127_cat"/>
</dbReference>
<reference evidence="3 4" key="1">
    <citation type="journal article" date="2010" name="Nat. Biotechnol.">
        <title>Genome sequence of the model mushroom Schizophyllum commune.</title>
        <authorList>
            <person name="Ohm R.A."/>
            <person name="de Jong J.F."/>
            <person name="Lugones L.G."/>
            <person name="Aerts A."/>
            <person name="Kothe E."/>
            <person name="Stajich J.E."/>
            <person name="de Vries R.P."/>
            <person name="Record E."/>
            <person name="Levasseur A."/>
            <person name="Baker S.E."/>
            <person name="Bartholomew K.A."/>
            <person name="Coutinho P.M."/>
            <person name="Erdmann S."/>
            <person name="Fowler T.J."/>
            <person name="Gathman A.C."/>
            <person name="Lombard V."/>
            <person name="Henrissat B."/>
            <person name="Knabe N."/>
            <person name="Kuees U."/>
            <person name="Lilly W.W."/>
            <person name="Lindquist E."/>
            <person name="Lucas S."/>
            <person name="Magnuson J.K."/>
            <person name="Piumi F."/>
            <person name="Raudaskoski M."/>
            <person name="Salamov A."/>
            <person name="Schmutz J."/>
            <person name="Schwarze F.W.M.R."/>
            <person name="vanKuyk P.A."/>
            <person name="Horton J.S."/>
            <person name="Grigoriev I.V."/>
            <person name="Woesten H.A.B."/>
        </authorList>
    </citation>
    <scope>NUCLEOTIDE SEQUENCE [LARGE SCALE GENOMIC DNA]</scope>
    <source>
        <strain evidence="4">H4-8 / FGSC 9210</strain>
    </source>
</reference>
<evidence type="ECO:0000259" key="2">
    <source>
        <dbReference type="Pfam" id="PF07944"/>
    </source>
</evidence>
<dbReference type="Proteomes" id="UP000007431">
    <property type="component" value="Unassembled WGS sequence"/>
</dbReference>
<protein>
    <recommendedName>
        <fullName evidence="2">Non-reducing end beta-L-arabinofuranosidase-like GH127 catalytic domain-containing protein</fullName>
    </recommendedName>
</protein>
<dbReference type="AlphaFoldDB" id="D8PXS1"/>
<feature type="chain" id="PRO_5003120359" description="Non-reducing end beta-L-arabinofuranosidase-like GH127 catalytic domain-containing protein" evidence="1">
    <location>
        <begin position="21"/>
        <end position="690"/>
    </location>
</feature>
<name>D8PXS1_SCHCM</name>
<dbReference type="InParanoid" id="D8PXS1"/>
<sequence length="690" mass="75413">MATMLSLVLIALSASRLTTAALQRPLYSTIPVGAIKPSGWALDQAQVQADGLAGHLREFDSYVAGSIWVEGGSIEYSEMHEAAPYWFNGAVALAYQLQDEKLIGEVRDFVDHLLATQQDDGWLGPEQPNLNGSPRLVWPRYLILMGLTQYVEAEPSDATRVLDAVHKFIDLVYDIWKNGTYGGPDLGFEFEYQYVRWEELVLSLQWLYDHDPRGKEDQLTETMQLLRDTGYSWKNDWFVEGKFPTQEVRGCLSTAEEALIDADVSRHGVNQAEALKSEALTWRITGDDSDKQSTVDRIDMLYRYHGRASGTYSADEHLGGLNPARGTELCTVVEQMFSLALVYATFGDNAVADRVEKIAYNALPAGIMYDFWSAGPNSLFPAVNQIWAKEMDPKPFGANGPRSNIFGFEPCVNVNHGQGAPKYWGHAFFTDNSDNSLVHAFLGPSTLNTTVGDSSVQVTVDTLYPFGNVLNYEITASAPTAFKIRVPSWAQTGSSTIAVGGGDATPLNPDSATSLYRVEIPAGSTNIVVILDMQVEIEKRLNGAVAVTRGPLNYALELAYNVTTTEGLSTSVSLPNSLAPPDLFIQTDNHTVDNTLLPTSTWALAINPGTLTVQDTSNDTDSIPHYTWKPGNLPVSMTVQACPIAWDVVNGTASAPPQSPNACTGDVFEARLLPFGSSQLRLGEMPVMQT</sequence>
<keyword evidence="1" id="KW-0732">Signal</keyword>
<feature type="signal peptide" evidence="1">
    <location>
        <begin position="1"/>
        <end position="20"/>
    </location>
</feature>
<dbReference type="OMA" id="WHNVNIA"/>
<gene>
    <name evidence="3" type="ORF">SCHCODRAFT_66948</name>
</gene>
<dbReference type="GO" id="GO:0005975">
    <property type="term" value="P:carbohydrate metabolic process"/>
    <property type="evidence" value="ECO:0007669"/>
    <property type="project" value="InterPro"/>
</dbReference>
<keyword evidence="4" id="KW-1185">Reference proteome</keyword>
<evidence type="ECO:0000256" key="1">
    <source>
        <dbReference type="SAM" id="SignalP"/>
    </source>
</evidence>
<dbReference type="VEuPathDB" id="FungiDB:SCHCODRAFT_02616491"/>
<evidence type="ECO:0000313" key="4">
    <source>
        <dbReference type="Proteomes" id="UP000007431"/>
    </source>
</evidence>
<dbReference type="EMBL" id="GL377304">
    <property type="protein sequence ID" value="EFI99125.1"/>
    <property type="molecule type" value="Genomic_DNA"/>
</dbReference>
<dbReference type="PANTHER" id="PTHR31151:SF0">
    <property type="entry name" value="PROLINE-TRNA LIGASE (DUF1680)"/>
    <property type="match status" value="1"/>
</dbReference>
<dbReference type="PANTHER" id="PTHR31151">
    <property type="entry name" value="PROLINE-TRNA LIGASE (DUF1680)"/>
    <property type="match status" value="1"/>
</dbReference>
<dbReference type="SUPFAM" id="SSF48208">
    <property type="entry name" value="Six-hairpin glycosidases"/>
    <property type="match status" value="1"/>
</dbReference>
<proteinExistence type="predicted"/>
<dbReference type="eggNOG" id="ENOG502QVKK">
    <property type="taxonomic scope" value="Eukaryota"/>
</dbReference>
<accession>D8PXS1</accession>
<organism evidence="4">
    <name type="scientific">Schizophyllum commune (strain H4-8 / FGSC 9210)</name>
    <name type="common">Split gill fungus</name>
    <dbReference type="NCBI Taxonomy" id="578458"/>
    <lineage>
        <taxon>Eukaryota</taxon>
        <taxon>Fungi</taxon>
        <taxon>Dikarya</taxon>
        <taxon>Basidiomycota</taxon>
        <taxon>Agaricomycotina</taxon>
        <taxon>Agaricomycetes</taxon>
        <taxon>Agaricomycetidae</taxon>
        <taxon>Agaricales</taxon>
        <taxon>Schizophyllaceae</taxon>
        <taxon>Schizophyllum</taxon>
    </lineage>
</organism>
<dbReference type="InterPro" id="IPR008928">
    <property type="entry name" value="6-hairpin_glycosidase_sf"/>
</dbReference>
<evidence type="ECO:0000313" key="3">
    <source>
        <dbReference type="EMBL" id="EFI99125.1"/>
    </source>
</evidence>
<dbReference type="Pfam" id="PF07944">
    <property type="entry name" value="Beta-AFase-like_GH127_cat"/>
    <property type="match status" value="1"/>
</dbReference>
<feature type="domain" description="Non-reducing end beta-L-arabinofuranosidase-like GH127 catalytic" evidence="2">
    <location>
        <begin position="85"/>
        <end position="371"/>
    </location>
</feature>
<dbReference type="HOGENOM" id="CLU_016354_1_0_1"/>